<accession>A0A0A9X0K6</accession>
<dbReference type="PANTHER" id="PTHR24256">
    <property type="entry name" value="TRYPTASE-RELATED"/>
    <property type="match status" value="1"/>
</dbReference>
<evidence type="ECO:0000259" key="7">
    <source>
        <dbReference type="PROSITE" id="PS50240"/>
    </source>
</evidence>
<dbReference type="EMBL" id="GBHO01029347">
    <property type="protein sequence ID" value="JAG14257.1"/>
    <property type="molecule type" value="Transcribed_RNA"/>
</dbReference>
<reference evidence="8" key="2">
    <citation type="submission" date="2014-07" db="EMBL/GenBank/DDBJ databases">
        <authorList>
            <person name="Hull J."/>
        </authorList>
    </citation>
    <scope>NUCLEOTIDE SEQUENCE</scope>
</reference>
<feature type="domain" description="Peptidase S1" evidence="7">
    <location>
        <begin position="133"/>
        <end position="378"/>
    </location>
</feature>
<dbReference type="SMART" id="SM00020">
    <property type="entry name" value="Tryp_SPc"/>
    <property type="match status" value="1"/>
</dbReference>
<reference evidence="10" key="4">
    <citation type="journal article" date="2016" name="Gigascience">
        <title>De novo construction of an expanded transcriptome assembly for the western tarnished plant bug, Lygus hesperus.</title>
        <authorList>
            <person name="Tassone E.E."/>
            <person name="Geib S.M."/>
            <person name="Hall B."/>
            <person name="Fabrick J.A."/>
            <person name="Brent C.S."/>
            <person name="Hull J.J."/>
        </authorList>
    </citation>
    <scope>NUCLEOTIDE SEQUENCE</scope>
</reference>
<dbReference type="PROSITE" id="PS50240">
    <property type="entry name" value="TRYPSIN_DOM"/>
    <property type="match status" value="1"/>
</dbReference>
<feature type="chain" id="PRO_5015033766" evidence="6">
    <location>
        <begin position="20"/>
        <end position="388"/>
    </location>
</feature>
<dbReference type="FunFam" id="2.40.10.10:FF:000028">
    <property type="entry name" value="Serine protease easter"/>
    <property type="match status" value="1"/>
</dbReference>
<dbReference type="InterPro" id="IPR033116">
    <property type="entry name" value="TRYPSIN_SER"/>
</dbReference>
<dbReference type="GO" id="GO:0006508">
    <property type="term" value="P:proteolysis"/>
    <property type="evidence" value="ECO:0007669"/>
    <property type="project" value="UniProtKB-KW"/>
</dbReference>
<evidence type="ECO:0000256" key="3">
    <source>
        <dbReference type="ARBA" id="ARBA00023180"/>
    </source>
</evidence>
<dbReference type="CDD" id="cd00190">
    <property type="entry name" value="Tryp_SPc"/>
    <property type="match status" value="1"/>
</dbReference>
<reference evidence="9" key="3">
    <citation type="submission" date="2014-09" db="EMBL/GenBank/DDBJ databases">
        <authorList>
            <person name="Magalhaes I.L.F."/>
            <person name="Oliveira U."/>
            <person name="Santos F.R."/>
            <person name="Vidigal T.H.D.A."/>
            <person name="Brescovit A.D."/>
            <person name="Santos A.J."/>
        </authorList>
    </citation>
    <scope>NUCLEOTIDE SEQUENCE</scope>
</reference>
<comment type="similarity">
    <text evidence="4">Belongs to the peptidase S1 family. CLIP subfamily.</text>
</comment>
<dbReference type="InterPro" id="IPR018114">
    <property type="entry name" value="TRYPSIN_HIS"/>
</dbReference>
<evidence type="ECO:0000313" key="10">
    <source>
        <dbReference type="EMBL" id="JAQ00506.1"/>
    </source>
</evidence>
<keyword evidence="3" id="KW-0325">Glycoprotein</keyword>
<dbReference type="PROSITE" id="PS00134">
    <property type="entry name" value="TRYPSIN_HIS"/>
    <property type="match status" value="1"/>
</dbReference>
<keyword evidence="2" id="KW-1015">Disulfide bond</keyword>
<reference evidence="8" key="1">
    <citation type="journal article" date="2014" name="PLoS ONE">
        <title>Transcriptome-Based Identification of ABC Transporters in the Western Tarnished Plant Bug Lygus hesperus.</title>
        <authorList>
            <person name="Hull J.J."/>
            <person name="Chaney K."/>
            <person name="Geib S.M."/>
            <person name="Fabrick J.A."/>
            <person name="Brent C.S."/>
            <person name="Walsh D."/>
            <person name="Lavine L.C."/>
        </authorList>
    </citation>
    <scope>NUCLEOTIDE SEQUENCE</scope>
</reference>
<dbReference type="InterPro" id="IPR051487">
    <property type="entry name" value="Ser/Thr_Proteases_Immune/Dev"/>
</dbReference>
<dbReference type="EMBL" id="GBRD01009993">
    <property type="protein sequence ID" value="JAG55831.1"/>
    <property type="molecule type" value="Transcribed_RNA"/>
</dbReference>
<sequence length="388" mass="43165">MGPFPECLLVILLIYCAASYDGQYREEGDACGEDGSNWTCQRLSKCPAARRDLKTRSSPLTKVCSVFRGVPIVCCPPSDLGVVDRGPTIPTKPTSSISQIMCKKYARFVWTKRKRYGEFIDVDQCGQVEEPLIVNGKNASLKEFPHMAQIGYWFREQQKILYLCGGSLISERWVLSAAHCTNSPTFGKAQFVRLGELDTSSDRDGANPIVLKISELINHEGWNGMELYNDIALYKLERDVTLTPYIRPICLQVDHTLTASAGLATGWGHTKWEGVGSPILQKVWLDLIDNAKCNKSYGIQIQIPQGVEESKMLCTTGRGVRDTCQGDSGGPLQLPVANPYCMYYQIGVTSFGVECASKFPGVYTRVSHYLPWIEKHVWPNERGSTTPS</sequence>
<dbReference type="EMBL" id="GDHC01005186">
    <property type="protein sequence ID" value="JAQ13443.1"/>
    <property type="molecule type" value="Transcribed_RNA"/>
</dbReference>
<keyword evidence="5 8" id="KW-0645">Protease</keyword>
<dbReference type="Gene3D" id="2.40.10.10">
    <property type="entry name" value="Trypsin-like serine proteases"/>
    <property type="match status" value="2"/>
</dbReference>
<keyword evidence="5" id="KW-0378">Hydrolase</keyword>
<keyword evidence="1 6" id="KW-0732">Signal</keyword>
<evidence type="ECO:0000313" key="11">
    <source>
        <dbReference type="EMBL" id="JAQ13443.1"/>
    </source>
</evidence>
<dbReference type="EMBL" id="GDHC01018123">
    <property type="protein sequence ID" value="JAQ00506.1"/>
    <property type="molecule type" value="Transcribed_RNA"/>
</dbReference>
<dbReference type="InterPro" id="IPR009003">
    <property type="entry name" value="Peptidase_S1_PA"/>
</dbReference>
<dbReference type="InterPro" id="IPR043504">
    <property type="entry name" value="Peptidase_S1_PA_chymotrypsin"/>
</dbReference>
<dbReference type="PRINTS" id="PR00722">
    <property type="entry name" value="CHYMOTRYPSIN"/>
</dbReference>
<keyword evidence="5" id="KW-0720">Serine protease</keyword>
<dbReference type="InterPro" id="IPR001314">
    <property type="entry name" value="Peptidase_S1A"/>
</dbReference>
<evidence type="ECO:0000256" key="1">
    <source>
        <dbReference type="ARBA" id="ARBA00022729"/>
    </source>
</evidence>
<dbReference type="SUPFAM" id="SSF50494">
    <property type="entry name" value="Trypsin-like serine proteases"/>
    <property type="match status" value="1"/>
</dbReference>
<evidence type="ECO:0000256" key="4">
    <source>
        <dbReference type="ARBA" id="ARBA00024195"/>
    </source>
</evidence>
<evidence type="ECO:0000313" key="8">
    <source>
        <dbReference type="EMBL" id="JAG14257.1"/>
    </source>
</evidence>
<gene>
    <name evidence="8" type="primary">snk_0</name>
    <name evidence="10" type="synonym">snk_11</name>
    <name evidence="11" type="synonym">snk_12</name>
    <name evidence="8" type="ORF">CM83_22605</name>
    <name evidence="11" type="ORF">g.48689</name>
    <name evidence="10" type="ORF">g.48690</name>
</gene>
<dbReference type="GO" id="GO:0004252">
    <property type="term" value="F:serine-type endopeptidase activity"/>
    <property type="evidence" value="ECO:0007669"/>
    <property type="project" value="InterPro"/>
</dbReference>
<evidence type="ECO:0000256" key="2">
    <source>
        <dbReference type="ARBA" id="ARBA00023157"/>
    </source>
</evidence>
<dbReference type="Pfam" id="PF00089">
    <property type="entry name" value="Trypsin"/>
    <property type="match status" value="1"/>
</dbReference>
<dbReference type="InterPro" id="IPR001254">
    <property type="entry name" value="Trypsin_dom"/>
</dbReference>
<evidence type="ECO:0000256" key="5">
    <source>
        <dbReference type="RuleBase" id="RU363034"/>
    </source>
</evidence>
<name>A0A0A9X0K6_LYGHE</name>
<dbReference type="AlphaFoldDB" id="A0A0A9X0K6"/>
<dbReference type="PROSITE" id="PS00135">
    <property type="entry name" value="TRYPSIN_SER"/>
    <property type="match status" value="1"/>
</dbReference>
<feature type="signal peptide" evidence="6">
    <location>
        <begin position="1"/>
        <end position="19"/>
    </location>
</feature>
<protein>
    <submittedName>
        <fullName evidence="8">Serine protease snake</fullName>
    </submittedName>
</protein>
<organism evidence="8">
    <name type="scientific">Lygus hesperus</name>
    <name type="common">Western plant bug</name>
    <dbReference type="NCBI Taxonomy" id="30085"/>
    <lineage>
        <taxon>Eukaryota</taxon>
        <taxon>Metazoa</taxon>
        <taxon>Ecdysozoa</taxon>
        <taxon>Arthropoda</taxon>
        <taxon>Hexapoda</taxon>
        <taxon>Insecta</taxon>
        <taxon>Pterygota</taxon>
        <taxon>Neoptera</taxon>
        <taxon>Paraneoptera</taxon>
        <taxon>Hemiptera</taxon>
        <taxon>Heteroptera</taxon>
        <taxon>Panheteroptera</taxon>
        <taxon>Cimicomorpha</taxon>
        <taxon>Miridae</taxon>
        <taxon>Mirini</taxon>
        <taxon>Lygus</taxon>
    </lineage>
</organism>
<evidence type="ECO:0000256" key="6">
    <source>
        <dbReference type="SAM" id="SignalP"/>
    </source>
</evidence>
<evidence type="ECO:0000313" key="9">
    <source>
        <dbReference type="EMBL" id="JAG55831.1"/>
    </source>
</evidence>
<proteinExistence type="inferred from homology"/>